<keyword evidence="12" id="KW-1185">Reference proteome</keyword>
<dbReference type="OrthoDB" id="3519933at2759"/>
<keyword evidence="8" id="KW-0560">Oxidoreductase</keyword>
<name>A0A9P6NHZ4_9BASI</name>
<evidence type="ECO:0000256" key="9">
    <source>
        <dbReference type="ARBA" id="ARBA00047598"/>
    </source>
</evidence>
<dbReference type="GO" id="GO:0006879">
    <property type="term" value="P:intracellular iron ion homeostasis"/>
    <property type="evidence" value="ECO:0007669"/>
    <property type="project" value="TreeGrafter"/>
</dbReference>
<comment type="catalytic activity">
    <reaction evidence="9">
        <text>L-ornithine + NADPH + O2 = N(5)-hydroxy-L-ornithine + NADP(+) + H2O</text>
        <dbReference type="Rhea" id="RHEA:41508"/>
        <dbReference type="ChEBI" id="CHEBI:15377"/>
        <dbReference type="ChEBI" id="CHEBI:15379"/>
        <dbReference type="ChEBI" id="CHEBI:46911"/>
        <dbReference type="ChEBI" id="CHEBI:57783"/>
        <dbReference type="ChEBI" id="CHEBI:58349"/>
        <dbReference type="ChEBI" id="CHEBI:78275"/>
        <dbReference type="EC" id="1.14.13.196"/>
    </reaction>
</comment>
<dbReference type="EC" id="1.14.13.196" evidence="4"/>
<evidence type="ECO:0000256" key="7">
    <source>
        <dbReference type="ARBA" id="ARBA00022857"/>
    </source>
</evidence>
<evidence type="ECO:0000256" key="6">
    <source>
        <dbReference type="ARBA" id="ARBA00022827"/>
    </source>
</evidence>
<evidence type="ECO:0000256" key="10">
    <source>
        <dbReference type="ARBA" id="ARBA00049248"/>
    </source>
</evidence>
<dbReference type="InterPro" id="IPR036188">
    <property type="entry name" value="FAD/NAD-bd_sf"/>
</dbReference>
<gene>
    <name evidence="11" type="ORF">CROQUDRAFT_92779</name>
</gene>
<keyword evidence="6" id="KW-0274">FAD</keyword>
<comment type="similarity">
    <text evidence="3">Belongs to the lysine N(6)-hydroxylase/L-ornithine N(5)-oxygenase family.</text>
</comment>
<dbReference type="GO" id="GO:0016491">
    <property type="term" value="F:oxidoreductase activity"/>
    <property type="evidence" value="ECO:0007669"/>
    <property type="project" value="UniProtKB-KW"/>
</dbReference>
<evidence type="ECO:0000256" key="8">
    <source>
        <dbReference type="ARBA" id="ARBA00023002"/>
    </source>
</evidence>
<reference evidence="11" key="1">
    <citation type="submission" date="2013-11" db="EMBL/GenBank/DDBJ databases">
        <title>Genome sequence of the fusiform rust pathogen reveals effectors for host alternation and coevolution with pine.</title>
        <authorList>
            <consortium name="DOE Joint Genome Institute"/>
            <person name="Smith K."/>
            <person name="Pendleton A."/>
            <person name="Kubisiak T."/>
            <person name="Anderson C."/>
            <person name="Salamov A."/>
            <person name="Aerts A."/>
            <person name="Riley R."/>
            <person name="Clum A."/>
            <person name="Lindquist E."/>
            <person name="Ence D."/>
            <person name="Campbell M."/>
            <person name="Kronenberg Z."/>
            <person name="Feau N."/>
            <person name="Dhillon B."/>
            <person name="Hamelin R."/>
            <person name="Burleigh J."/>
            <person name="Smith J."/>
            <person name="Yandell M."/>
            <person name="Nelson C."/>
            <person name="Grigoriev I."/>
            <person name="Davis J."/>
        </authorList>
    </citation>
    <scope>NUCLEOTIDE SEQUENCE</scope>
    <source>
        <strain evidence="11">G11</strain>
    </source>
</reference>
<dbReference type="Pfam" id="PF13434">
    <property type="entry name" value="Lys_Orn_oxgnase"/>
    <property type="match status" value="1"/>
</dbReference>
<evidence type="ECO:0000313" key="11">
    <source>
        <dbReference type="EMBL" id="KAG0146324.1"/>
    </source>
</evidence>
<dbReference type="AlphaFoldDB" id="A0A9P6NHZ4"/>
<evidence type="ECO:0000256" key="4">
    <source>
        <dbReference type="ARBA" id="ARBA00012881"/>
    </source>
</evidence>
<comment type="pathway">
    <text evidence="2">Siderophore biosynthesis.</text>
</comment>
<evidence type="ECO:0000256" key="3">
    <source>
        <dbReference type="ARBA" id="ARBA00007588"/>
    </source>
</evidence>
<evidence type="ECO:0000313" key="12">
    <source>
        <dbReference type="Proteomes" id="UP000886653"/>
    </source>
</evidence>
<dbReference type="SUPFAM" id="SSF51905">
    <property type="entry name" value="FAD/NAD(P)-binding domain"/>
    <property type="match status" value="1"/>
</dbReference>
<evidence type="ECO:0000256" key="2">
    <source>
        <dbReference type="ARBA" id="ARBA00004924"/>
    </source>
</evidence>
<dbReference type="Proteomes" id="UP000886653">
    <property type="component" value="Unassembled WGS sequence"/>
</dbReference>
<dbReference type="PANTHER" id="PTHR42802">
    <property type="entry name" value="MONOOXYGENASE"/>
    <property type="match status" value="1"/>
</dbReference>
<keyword evidence="7" id="KW-0521">NADP</keyword>
<accession>A0A9P6NHZ4</accession>
<evidence type="ECO:0000256" key="5">
    <source>
        <dbReference type="ARBA" id="ARBA00022630"/>
    </source>
</evidence>
<proteinExistence type="inferred from homology"/>
<dbReference type="PANTHER" id="PTHR42802:SF1">
    <property type="entry name" value="L-ORNITHINE N(5)-MONOOXYGENASE"/>
    <property type="match status" value="1"/>
</dbReference>
<comment type="cofactor">
    <cofactor evidence="1">
        <name>FAD</name>
        <dbReference type="ChEBI" id="CHEBI:57692"/>
    </cofactor>
</comment>
<comment type="catalytic activity">
    <reaction evidence="10">
        <text>L-ornithine + NADH + O2 = N(5)-hydroxy-L-ornithine + NAD(+) + H2O</text>
        <dbReference type="Rhea" id="RHEA:41512"/>
        <dbReference type="ChEBI" id="CHEBI:15377"/>
        <dbReference type="ChEBI" id="CHEBI:15379"/>
        <dbReference type="ChEBI" id="CHEBI:46911"/>
        <dbReference type="ChEBI" id="CHEBI:57540"/>
        <dbReference type="ChEBI" id="CHEBI:57945"/>
        <dbReference type="ChEBI" id="CHEBI:78275"/>
        <dbReference type="EC" id="1.14.13.196"/>
    </reaction>
</comment>
<sequence length="570" mass="64170">MDSLSDSTDQEPIYDILGIGFGPANLAISVALAEVNLSRGVNGDELLTCYFLEAQDEFRWHPGMMINGSRMQISFLKDLATFRNPGSPFTFINYLHHHHRLASFVNRSTFTPTRLEFSDYLKWVSNQVINSPKHPTGINVCYDQRVTSVEIKKNQSNGDIDYLIIKSISKDFKNIQERKCRNLIISTGGTPSIPNPFDQLYPHQRLIHTSEYLKKVDQVLIELKTQQLVSQFKMITATTTTSSEINSIRSGSSSPLLVTPDQDLINSNINVKLKIGVIGGGQSATETLLETYNKLNKLNIETELDLIIRRNHLHPSDDSPFANEIFDPKSTDFFFKLGNDSNGIKNGRELILDESKSTNYGVVNPETLKMLYETIYAQKVEEQTQSSITGIQNQDHSKINIINHSIITQVDESLNVIIENVITHETFKKSYDLLILGTGYNRQSWKDILFGNSSTFSEIFSNQNSSPDSITTTTIDGSTSSINSNDEIISDFNFNISRNYKLLLPNKLEDKLTGLEFNFRPTIWLQGCNELTHGISDSLLSVLAVRSGEVIDGIQNEGWFGGHQTEEIFK</sequence>
<evidence type="ECO:0000256" key="1">
    <source>
        <dbReference type="ARBA" id="ARBA00001974"/>
    </source>
</evidence>
<protein>
    <recommendedName>
        <fullName evidence="4">L-ornithine N(5)-monooxygenase [NAD(P)H]</fullName>
        <ecNumber evidence="4">1.14.13.196</ecNumber>
    </recommendedName>
</protein>
<dbReference type="InterPro" id="IPR025700">
    <property type="entry name" value="Lys/Orn_oxygenase"/>
</dbReference>
<dbReference type="EMBL" id="MU167262">
    <property type="protein sequence ID" value="KAG0146324.1"/>
    <property type="molecule type" value="Genomic_DNA"/>
</dbReference>
<keyword evidence="5" id="KW-0285">Flavoprotein</keyword>
<organism evidence="11 12">
    <name type="scientific">Cronartium quercuum f. sp. fusiforme G11</name>
    <dbReference type="NCBI Taxonomy" id="708437"/>
    <lineage>
        <taxon>Eukaryota</taxon>
        <taxon>Fungi</taxon>
        <taxon>Dikarya</taxon>
        <taxon>Basidiomycota</taxon>
        <taxon>Pucciniomycotina</taxon>
        <taxon>Pucciniomycetes</taxon>
        <taxon>Pucciniales</taxon>
        <taxon>Coleosporiaceae</taxon>
        <taxon>Cronartium</taxon>
    </lineage>
</organism>
<dbReference type="Gene3D" id="3.50.50.60">
    <property type="entry name" value="FAD/NAD(P)-binding domain"/>
    <property type="match status" value="1"/>
</dbReference>
<comment type="caution">
    <text evidence="11">The sequence shown here is derived from an EMBL/GenBank/DDBJ whole genome shotgun (WGS) entry which is preliminary data.</text>
</comment>